<dbReference type="Pfam" id="PF07714">
    <property type="entry name" value="PK_Tyr_Ser-Thr"/>
    <property type="match status" value="1"/>
</dbReference>
<feature type="domain" description="Fibronectin type-III" evidence="18">
    <location>
        <begin position="190"/>
        <end position="285"/>
    </location>
</feature>
<evidence type="ECO:0000256" key="14">
    <source>
        <dbReference type="ARBA" id="ARBA00051243"/>
    </source>
</evidence>
<feature type="signal peptide" evidence="16">
    <location>
        <begin position="1"/>
        <end position="19"/>
    </location>
</feature>
<evidence type="ECO:0000256" key="8">
    <source>
        <dbReference type="ARBA" id="ARBA00022840"/>
    </source>
</evidence>
<keyword evidence="12 19" id="KW-0675">Receptor</keyword>
<keyword evidence="3" id="KW-0808">Transferase</keyword>
<dbReference type="InterPro" id="IPR003961">
    <property type="entry name" value="FN3_dom"/>
</dbReference>
<evidence type="ECO:0000256" key="9">
    <source>
        <dbReference type="ARBA" id="ARBA00022989"/>
    </source>
</evidence>
<dbReference type="AlphaFoldDB" id="A0A6G0Z8Z8"/>
<evidence type="ECO:0000313" key="19">
    <source>
        <dbReference type="EMBL" id="KAF0767303.1"/>
    </source>
</evidence>
<dbReference type="InterPro" id="IPR008266">
    <property type="entry name" value="Tyr_kinase_AS"/>
</dbReference>
<evidence type="ECO:0000259" key="18">
    <source>
        <dbReference type="PROSITE" id="PS50853"/>
    </source>
</evidence>
<keyword evidence="6 15" id="KW-0547">Nucleotide-binding</keyword>
<sequence>MYTLMCLYLYCVAVPAATAIQHFWNEDEFCQNLNAKYVDTSRIIETTNNFYNEKFKGDECRLEVPSFQLSLTIIVGVIIAATDLNDVNMLDNVRFLCREFDSLNYIWISKNKVDDVKILVELISYDKLDTHLILEVDNSSYIRLNNLKPNTEYAARFRKLVNGTTYHIMDTPICKTLDKRQMLGLVHTINISNFTMETNNSTLNALLAWTPSDDMNCRYKIVYHGGRPSEGLKNKYVDVRDEPNSVRLNGLILDRDYTVSIQSYYRNKSLIITSEPTEFRFTTPSCLEINMDLCPPKAPYDIKLSEALSIYDGKYDVRVHWKIPNITDCWEVDYFEVKLGNEAKNVSGKDYVATVLQEDADYEANNASAAVAYVTSFDQVSLGGRYYASVQACSRTGCSNATVVERRPSPDNDATTDLHRLHYLPWTAAALLALLALCATVAVGQLLLHRRAAVGSDCGSNKGGVASAEGYDMAMLKGLDDVDVLLDDDAVTVSDVFLGHGHFGVVRKGALKMADGRVCSVAVKSLRDRPSGRDLDEFLSEILLMQKVGKHPNIVSMIGCCLDANRRCMLVVEYCQLGDLQTYLRKVSIKSWYANDFYFGRTDPSELTAVSNSKRVESLQDVSGPPPMVFNNCYLYHGDENVFLTVDDLLRFASQAANGMMFLESNRVVHRDLAARNVLLSDHRTIKICDFGLSRDVYEQNLYQKSNRGDPLPVKWMALESLKYQLYTTQSDVWSFGVLLWEIMMLGGSPYPTISSSRIYEILCRGYRMPRPTLCCYSLYEVMLACWHSNPANRPKFGAIKDTIDSIRENQCS</sequence>
<evidence type="ECO:0000256" key="2">
    <source>
        <dbReference type="ARBA" id="ARBA00011902"/>
    </source>
</evidence>
<dbReference type="Gene3D" id="3.30.200.20">
    <property type="entry name" value="Phosphorylase Kinase, domain 1"/>
    <property type="match status" value="1"/>
</dbReference>
<dbReference type="InterPro" id="IPR020635">
    <property type="entry name" value="Tyr_kinase_cat_dom"/>
</dbReference>
<dbReference type="EMBL" id="VUJU01000998">
    <property type="protein sequence ID" value="KAF0767303.1"/>
    <property type="molecule type" value="Genomic_DNA"/>
</dbReference>
<dbReference type="GO" id="GO:0004714">
    <property type="term" value="F:transmembrane receptor protein tyrosine kinase activity"/>
    <property type="evidence" value="ECO:0007669"/>
    <property type="project" value="UniProtKB-EC"/>
</dbReference>
<dbReference type="EC" id="2.7.10.1" evidence="2"/>
<dbReference type="PROSITE" id="PS00109">
    <property type="entry name" value="PROTEIN_KINASE_TYR"/>
    <property type="match status" value="1"/>
</dbReference>
<protein>
    <recommendedName>
        <fullName evidence="2">receptor protein-tyrosine kinase</fullName>
        <ecNumber evidence="2">2.7.10.1</ecNumber>
    </recommendedName>
</protein>
<feature type="chain" id="PRO_5026277192" description="receptor protein-tyrosine kinase" evidence="16">
    <location>
        <begin position="20"/>
        <end position="813"/>
    </location>
</feature>
<keyword evidence="10" id="KW-0472">Membrane</keyword>
<evidence type="ECO:0000256" key="13">
    <source>
        <dbReference type="ARBA" id="ARBA00023180"/>
    </source>
</evidence>
<keyword evidence="13" id="KW-0325">Glycoprotein</keyword>
<dbReference type="InterPro" id="IPR001245">
    <property type="entry name" value="Ser-Thr/Tyr_kinase_cat_dom"/>
</dbReference>
<keyword evidence="7 19" id="KW-0418">Kinase</keyword>
<comment type="caution">
    <text evidence="19">The sequence shown here is derived from an EMBL/GenBank/DDBJ whole genome shotgun (WGS) entry which is preliminary data.</text>
</comment>
<evidence type="ECO:0000256" key="16">
    <source>
        <dbReference type="SAM" id="SignalP"/>
    </source>
</evidence>
<dbReference type="PANTHER" id="PTHR24416:SF620">
    <property type="entry name" value="TYROSINE-PROTEIN KINASE RECEPTOR TORSO"/>
    <property type="match status" value="1"/>
</dbReference>
<keyword evidence="11" id="KW-0829">Tyrosine-protein kinase</keyword>
<dbReference type="SUPFAM" id="SSF56112">
    <property type="entry name" value="Protein kinase-like (PK-like)"/>
    <property type="match status" value="1"/>
</dbReference>
<organism evidence="19 20">
    <name type="scientific">Aphis craccivora</name>
    <name type="common">Cowpea aphid</name>
    <dbReference type="NCBI Taxonomy" id="307492"/>
    <lineage>
        <taxon>Eukaryota</taxon>
        <taxon>Metazoa</taxon>
        <taxon>Ecdysozoa</taxon>
        <taxon>Arthropoda</taxon>
        <taxon>Hexapoda</taxon>
        <taxon>Insecta</taxon>
        <taxon>Pterygota</taxon>
        <taxon>Neoptera</taxon>
        <taxon>Paraneoptera</taxon>
        <taxon>Hemiptera</taxon>
        <taxon>Sternorrhyncha</taxon>
        <taxon>Aphidomorpha</taxon>
        <taxon>Aphidoidea</taxon>
        <taxon>Aphididae</taxon>
        <taxon>Aphidini</taxon>
        <taxon>Aphis</taxon>
        <taxon>Aphis</taxon>
    </lineage>
</organism>
<keyword evidence="16" id="KW-0732">Signal</keyword>
<dbReference type="PROSITE" id="PS00107">
    <property type="entry name" value="PROTEIN_KINASE_ATP"/>
    <property type="match status" value="1"/>
</dbReference>
<dbReference type="PANTHER" id="PTHR24416">
    <property type="entry name" value="TYROSINE-PROTEIN KINASE RECEPTOR"/>
    <property type="match status" value="1"/>
</dbReference>
<evidence type="ECO:0000313" key="20">
    <source>
        <dbReference type="Proteomes" id="UP000478052"/>
    </source>
</evidence>
<evidence type="ECO:0000256" key="3">
    <source>
        <dbReference type="ARBA" id="ARBA00022679"/>
    </source>
</evidence>
<keyword evidence="8 15" id="KW-0067">ATP-binding</keyword>
<proteinExistence type="predicted"/>
<evidence type="ECO:0000256" key="12">
    <source>
        <dbReference type="ARBA" id="ARBA00023170"/>
    </source>
</evidence>
<dbReference type="Proteomes" id="UP000478052">
    <property type="component" value="Unassembled WGS sequence"/>
</dbReference>
<dbReference type="Gene3D" id="1.10.510.10">
    <property type="entry name" value="Transferase(Phosphotransferase) domain 1"/>
    <property type="match status" value="1"/>
</dbReference>
<dbReference type="InterPro" id="IPR050122">
    <property type="entry name" value="RTK"/>
</dbReference>
<dbReference type="InterPro" id="IPR013783">
    <property type="entry name" value="Ig-like_fold"/>
</dbReference>
<dbReference type="GO" id="GO:0007169">
    <property type="term" value="P:cell surface receptor protein tyrosine kinase signaling pathway"/>
    <property type="evidence" value="ECO:0007669"/>
    <property type="project" value="TreeGrafter"/>
</dbReference>
<evidence type="ECO:0000256" key="6">
    <source>
        <dbReference type="ARBA" id="ARBA00022741"/>
    </source>
</evidence>
<dbReference type="SMART" id="SM00219">
    <property type="entry name" value="TyrKc"/>
    <property type="match status" value="1"/>
</dbReference>
<dbReference type="InterPro" id="IPR036116">
    <property type="entry name" value="FN3_sf"/>
</dbReference>
<keyword evidence="5" id="KW-0677">Repeat</keyword>
<evidence type="ECO:0000256" key="1">
    <source>
        <dbReference type="ARBA" id="ARBA00004167"/>
    </source>
</evidence>
<dbReference type="GO" id="GO:0005524">
    <property type="term" value="F:ATP binding"/>
    <property type="evidence" value="ECO:0007669"/>
    <property type="project" value="UniProtKB-UniRule"/>
</dbReference>
<dbReference type="InterPro" id="IPR000719">
    <property type="entry name" value="Prot_kinase_dom"/>
</dbReference>
<dbReference type="CDD" id="cd00063">
    <property type="entry name" value="FN3"/>
    <property type="match status" value="1"/>
</dbReference>
<dbReference type="SUPFAM" id="SSF49265">
    <property type="entry name" value="Fibronectin type III"/>
    <property type="match status" value="1"/>
</dbReference>
<dbReference type="PROSITE" id="PS50853">
    <property type="entry name" value="FN3"/>
    <property type="match status" value="1"/>
</dbReference>
<dbReference type="PROSITE" id="PS50011">
    <property type="entry name" value="PROTEIN_KINASE_DOM"/>
    <property type="match status" value="1"/>
</dbReference>
<keyword evidence="4" id="KW-0812">Transmembrane</keyword>
<dbReference type="CDD" id="cd00192">
    <property type="entry name" value="PTKc"/>
    <property type="match status" value="1"/>
</dbReference>
<dbReference type="InterPro" id="IPR011009">
    <property type="entry name" value="Kinase-like_dom_sf"/>
</dbReference>
<evidence type="ECO:0000256" key="11">
    <source>
        <dbReference type="ARBA" id="ARBA00023137"/>
    </source>
</evidence>
<gene>
    <name evidence="19" type="ORF">FWK35_00005440</name>
</gene>
<reference evidence="19 20" key="1">
    <citation type="submission" date="2019-08" db="EMBL/GenBank/DDBJ databases">
        <title>Whole genome of Aphis craccivora.</title>
        <authorList>
            <person name="Voronova N.V."/>
            <person name="Shulinski R.S."/>
            <person name="Bandarenka Y.V."/>
            <person name="Zhorov D.G."/>
            <person name="Warner D."/>
        </authorList>
    </citation>
    <scope>NUCLEOTIDE SEQUENCE [LARGE SCALE GENOMIC DNA]</scope>
    <source>
        <strain evidence="19">180601</strain>
        <tissue evidence="19">Whole Body</tissue>
    </source>
</reference>
<accession>A0A6G0Z8Z8</accession>
<evidence type="ECO:0000259" key="17">
    <source>
        <dbReference type="PROSITE" id="PS50011"/>
    </source>
</evidence>
<feature type="domain" description="Protein kinase" evidence="17">
    <location>
        <begin position="492"/>
        <end position="807"/>
    </location>
</feature>
<evidence type="ECO:0000256" key="5">
    <source>
        <dbReference type="ARBA" id="ARBA00022737"/>
    </source>
</evidence>
<dbReference type="GO" id="GO:0005886">
    <property type="term" value="C:plasma membrane"/>
    <property type="evidence" value="ECO:0007669"/>
    <property type="project" value="TreeGrafter"/>
</dbReference>
<evidence type="ECO:0000256" key="4">
    <source>
        <dbReference type="ARBA" id="ARBA00022692"/>
    </source>
</evidence>
<dbReference type="Gene3D" id="2.60.40.10">
    <property type="entry name" value="Immunoglobulins"/>
    <property type="match status" value="1"/>
</dbReference>
<evidence type="ECO:0000256" key="10">
    <source>
        <dbReference type="ARBA" id="ARBA00023136"/>
    </source>
</evidence>
<comment type="catalytic activity">
    <reaction evidence="14">
        <text>L-tyrosyl-[protein] + ATP = O-phospho-L-tyrosyl-[protein] + ADP + H(+)</text>
        <dbReference type="Rhea" id="RHEA:10596"/>
        <dbReference type="Rhea" id="RHEA-COMP:10136"/>
        <dbReference type="Rhea" id="RHEA-COMP:20101"/>
        <dbReference type="ChEBI" id="CHEBI:15378"/>
        <dbReference type="ChEBI" id="CHEBI:30616"/>
        <dbReference type="ChEBI" id="CHEBI:46858"/>
        <dbReference type="ChEBI" id="CHEBI:61978"/>
        <dbReference type="ChEBI" id="CHEBI:456216"/>
        <dbReference type="EC" id="2.7.10.1"/>
    </reaction>
</comment>
<dbReference type="GO" id="GO:0043235">
    <property type="term" value="C:receptor complex"/>
    <property type="evidence" value="ECO:0007669"/>
    <property type="project" value="TreeGrafter"/>
</dbReference>
<dbReference type="InterPro" id="IPR017441">
    <property type="entry name" value="Protein_kinase_ATP_BS"/>
</dbReference>
<feature type="binding site" evidence="15">
    <location>
        <position position="524"/>
    </location>
    <ligand>
        <name>ATP</name>
        <dbReference type="ChEBI" id="CHEBI:30616"/>
    </ligand>
</feature>
<comment type="subcellular location">
    <subcellularLocation>
        <location evidence="1">Membrane</location>
        <topology evidence="1">Single-pass membrane protein</topology>
    </subcellularLocation>
</comment>
<evidence type="ECO:0000256" key="7">
    <source>
        <dbReference type="ARBA" id="ARBA00022777"/>
    </source>
</evidence>
<keyword evidence="9" id="KW-1133">Transmembrane helix</keyword>
<evidence type="ECO:0000256" key="15">
    <source>
        <dbReference type="PROSITE-ProRule" id="PRU10141"/>
    </source>
</evidence>
<keyword evidence="20" id="KW-1185">Reference proteome</keyword>
<name>A0A6G0Z8Z8_APHCR</name>
<dbReference type="FunFam" id="1.10.510.10:FF:000554">
    <property type="entry name" value="Predicted protein"/>
    <property type="match status" value="1"/>
</dbReference>
<dbReference type="OrthoDB" id="6606614at2759"/>